<dbReference type="GO" id="GO:0046872">
    <property type="term" value="F:metal ion binding"/>
    <property type="evidence" value="ECO:0007669"/>
    <property type="project" value="UniProtKB-KW"/>
</dbReference>
<keyword evidence="1" id="KW-1003">Cell membrane</keyword>
<dbReference type="EMBL" id="AABTCC010000003">
    <property type="protein sequence ID" value="EAI8858573.1"/>
    <property type="molecule type" value="Genomic_DNA"/>
</dbReference>
<evidence type="ECO:0000256" key="5">
    <source>
        <dbReference type="ARBA" id="ARBA00023211"/>
    </source>
</evidence>
<sequence>MKEILDGALFIADAHDNANKKSFLNFLKALKSGAILAPPQLFIMGDMFDFLANTTYSQLFYSEQIELLNELGKDIDIYYFEGNHDFNLKNIFPNLKVFDIYSQPQIFNANGEKISLAHGDIFLKPFETFVLRSLRNKIFLWFMDKIDGFFKFKISKSILKAQENKNLNYKIIDFTFVIGAKIHNYQTSKIIEGHYHQGVNLKIEDKIYINLPCFASEQRYFIVEYDHEIKFQIVRSPNV</sequence>
<evidence type="ECO:0000313" key="7">
    <source>
        <dbReference type="EMBL" id="EAI8858573.1"/>
    </source>
</evidence>
<dbReference type="Pfam" id="PF00149">
    <property type="entry name" value="Metallophos"/>
    <property type="match status" value="1"/>
</dbReference>
<dbReference type="PANTHER" id="PTHR34990:SF2">
    <property type="entry name" value="BLL8164 PROTEIN"/>
    <property type="match status" value="1"/>
</dbReference>
<proteinExistence type="predicted"/>
<accession>A0A5L8J8A5</accession>
<dbReference type="InterPro" id="IPR004843">
    <property type="entry name" value="Calcineurin-like_PHP"/>
</dbReference>
<evidence type="ECO:0000256" key="3">
    <source>
        <dbReference type="ARBA" id="ARBA00022723"/>
    </source>
</evidence>
<evidence type="ECO:0000256" key="1">
    <source>
        <dbReference type="ARBA" id="ARBA00022475"/>
    </source>
</evidence>
<comment type="caution">
    <text evidence="7">The sequence shown here is derived from an EMBL/GenBank/DDBJ whole genome shotgun (WGS) entry which is preliminary data.</text>
</comment>
<dbReference type="PANTHER" id="PTHR34990">
    <property type="entry name" value="UDP-2,3-DIACYLGLUCOSAMINE HYDROLASE-RELATED"/>
    <property type="match status" value="1"/>
</dbReference>
<dbReference type="OMA" id="FYFEGNH"/>
<dbReference type="GO" id="GO:0009245">
    <property type="term" value="P:lipid A biosynthetic process"/>
    <property type="evidence" value="ECO:0007669"/>
    <property type="project" value="TreeGrafter"/>
</dbReference>
<organism evidence="7 8">
    <name type="scientific">Campylobacter fetus</name>
    <dbReference type="NCBI Taxonomy" id="196"/>
    <lineage>
        <taxon>Bacteria</taxon>
        <taxon>Pseudomonadati</taxon>
        <taxon>Campylobacterota</taxon>
        <taxon>Epsilonproteobacteria</taxon>
        <taxon>Campylobacterales</taxon>
        <taxon>Campylobacteraceae</taxon>
        <taxon>Campylobacter</taxon>
    </lineage>
</organism>
<evidence type="ECO:0000256" key="4">
    <source>
        <dbReference type="ARBA" id="ARBA00023136"/>
    </source>
</evidence>
<dbReference type="RefSeq" id="WP_011731776.1">
    <property type="nucleotide sequence ID" value="NZ_AACCWO020000042.1"/>
</dbReference>
<dbReference type="InterPro" id="IPR043461">
    <property type="entry name" value="LpxH-like"/>
</dbReference>
<feature type="domain" description="Calcineurin-like phosphoesterase" evidence="6">
    <location>
        <begin position="9"/>
        <end position="135"/>
    </location>
</feature>
<protein>
    <submittedName>
        <fullName evidence="7">UDP-2,3-diacylglucosamine diphosphatase</fullName>
    </submittedName>
</protein>
<dbReference type="GeneID" id="61064173"/>
<dbReference type="InterPro" id="IPR029052">
    <property type="entry name" value="Metallo-depent_PP-like"/>
</dbReference>
<gene>
    <name evidence="7" type="ORF">CX802_01740</name>
</gene>
<dbReference type="AlphaFoldDB" id="A0A5L8J8A5"/>
<keyword evidence="5" id="KW-0464">Manganese</keyword>
<keyword evidence="2" id="KW-0997">Cell inner membrane</keyword>
<dbReference type="SUPFAM" id="SSF56300">
    <property type="entry name" value="Metallo-dependent phosphatases"/>
    <property type="match status" value="1"/>
</dbReference>
<dbReference type="Gene3D" id="3.60.21.10">
    <property type="match status" value="1"/>
</dbReference>
<reference evidence="7 8" key="1">
    <citation type="submission" date="2018-06" db="EMBL/GenBank/DDBJ databases">
        <authorList>
            <consortium name="PulseNet: The National Subtyping Network for Foodborne Disease Surveillance"/>
            <person name="Tarr C.L."/>
            <person name="Trees E."/>
            <person name="Katz L.S."/>
            <person name="Carleton-Romer H.A."/>
            <person name="Stroika S."/>
            <person name="Kucerova Z."/>
            <person name="Roache K.F."/>
            <person name="Sabol A.L."/>
            <person name="Besser J."/>
            <person name="Gerner-Smidt P."/>
        </authorList>
    </citation>
    <scope>NUCLEOTIDE SEQUENCE [LARGE SCALE GENOMIC DNA]</scope>
    <source>
        <strain evidence="7 8">PNUSAC001503</strain>
    </source>
</reference>
<keyword evidence="4" id="KW-0472">Membrane</keyword>
<name>A0A5L8J8A5_CAMFE</name>
<evidence type="ECO:0000259" key="6">
    <source>
        <dbReference type="Pfam" id="PF00149"/>
    </source>
</evidence>
<keyword evidence="3" id="KW-0479">Metal-binding</keyword>
<dbReference type="GO" id="GO:0016020">
    <property type="term" value="C:membrane"/>
    <property type="evidence" value="ECO:0007669"/>
    <property type="project" value="GOC"/>
</dbReference>
<evidence type="ECO:0000256" key="2">
    <source>
        <dbReference type="ARBA" id="ARBA00022519"/>
    </source>
</evidence>
<keyword evidence="8" id="KW-1185">Reference proteome</keyword>
<dbReference type="GO" id="GO:0008758">
    <property type="term" value="F:UDP-2,3-diacylglucosamine hydrolase activity"/>
    <property type="evidence" value="ECO:0007669"/>
    <property type="project" value="TreeGrafter"/>
</dbReference>
<evidence type="ECO:0000313" key="8">
    <source>
        <dbReference type="Proteomes" id="UP000535509"/>
    </source>
</evidence>
<dbReference type="Proteomes" id="UP000535509">
    <property type="component" value="Unassembled WGS sequence"/>
</dbReference>